<dbReference type="EMBL" id="JBGNUJ010000002">
    <property type="protein sequence ID" value="KAL3963320.1"/>
    <property type="molecule type" value="Genomic_DNA"/>
</dbReference>
<evidence type="ECO:0000313" key="2">
    <source>
        <dbReference type="Proteomes" id="UP001638806"/>
    </source>
</evidence>
<accession>A0ACC4E6L7</accession>
<keyword evidence="2" id="KW-1185">Reference proteome</keyword>
<dbReference type="Proteomes" id="UP001638806">
    <property type="component" value="Unassembled WGS sequence"/>
</dbReference>
<evidence type="ECO:0000313" key="1">
    <source>
        <dbReference type="EMBL" id="KAL3963320.1"/>
    </source>
</evidence>
<reference evidence="1" key="1">
    <citation type="submission" date="2024-12" db="EMBL/GenBank/DDBJ databases">
        <title>Comparative genomics and development of molecular markers within Purpureocillium lilacinum and among Purpureocillium species.</title>
        <authorList>
            <person name="Yeh Z.-Y."/>
            <person name="Ni N.-T."/>
            <person name="Lo P.-H."/>
            <person name="Mushyakhwo K."/>
            <person name="Lin C.-F."/>
            <person name="Nai Y.-S."/>
        </authorList>
    </citation>
    <scope>NUCLEOTIDE SEQUENCE</scope>
    <source>
        <strain evidence="1">NCHU-NPUST-175</strain>
    </source>
</reference>
<comment type="caution">
    <text evidence="1">The sequence shown here is derived from an EMBL/GenBank/DDBJ whole genome shotgun (WGS) entry which is preliminary data.</text>
</comment>
<sequence>MPASKLVTVYGATGVQESDKAKGLASRGVEVVKGDGFSKEQMLEAFKGSWAAFVNTNSTDPNLNQPDGLTESGLGKIIVDAAFEAGVQHLLYSGLASASAATNGVIPCRDFEEKYAIGEYAKTKGFKSVVIISMGWYMENHIIEENADLMGGFPFHPDAEGYLTLQMPGWGGDGNVPWIAVDEDYGDIAHGVLLDPEAYNGRLVQTMSQLAKPGALVDEFANVTGKKARFVAVDDWKKFETYGSPDLESIKNMFGFLELSGGKYYGEAYDLEPAKKLKAKAAAAKGRAEGERGLTTLNQFVRKHFSS</sequence>
<organism evidence="1 2">
    <name type="scientific">Purpureocillium lilacinum</name>
    <name type="common">Paecilomyces lilacinus</name>
    <dbReference type="NCBI Taxonomy" id="33203"/>
    <lineage>
        <taxon>Eukaryota</taxon>
        <taxon>Fungi</taxon>
        <taxon>Dikarya</taxon>
        <taxon>Ascomycota</taxon>
        <taxon>Pezizomycotina</taxon>
        <taxon>Sordariomycetes</taxon>
        <taxon>Hypocreomycetidae</taxon>
        <taxon>Hypocreales</taxon>
        <taxon>Ophiocordycipitaceae</taxon>
        <taxon>Purpureocillium</taxon>
    </lineage>
</organism>
<protein>
    <submittedName>
        <fullName evidence="1">Uncharacterized protein</fullName>
    </submittedName>
</protein>
<name>A0ACC4E6L7_PURLI</name>
<proteinExistence type="predicted"/>
<gene>
    <name evidence="1" type="ORF">ACCO45_000324</name>
</gene>